<sequence>MAALRGLRRRLSSMLISSRNTSTGTLMASTEPSCCDSPVSPTSGATSDSTTSLDSDHFCLHSVDAPLDVDIDTGLLHMINEEVSFHPSLSQLPNIEQLAFAKCLLGQQTPGDWPRALSVGLSLHSKCKCNSPSSGSIETQSTHSEDDADDDECGLGIFGVSSVRSASISSESSAYTYDEGYNFSTVSLPQLQDTAAFSSSSSLYSHSGSEPDSPSSSYTAFSSTLNRRASAPSLFSSSSKSSSDAWSAYTWSTCSAPRPATASSYARLVLVPSFTSAARSSSSSSSRVPSSSPFFQAAAYKSVYSPDACDALSLCRHPSAAAWSVAQLSFCDVKVGMLGRWVRGRVQRQVGGRVRRGWRRVRMGAGAGR</sequence>
<gene>
    <name evidence="2" type="ORF">IWX90DRAFT_413536</name>
</gene>
<reference evidence="2 3" key="1">
    <citation type="journal article" date="2022" name="G3 (Bethesda)">
        <title>Enemy or ally: a genomic approach to elucidate the lifestyle of Phyllosticta citrichinaensis.</title>
        <authorList>
            <person name="Buijs V.A."/>
            <person name="Groenewald J.Z."/>
            <person name="Haridas S."/>
            <person name="LaButti K.M."/>
            <person name="Lipzen A."/>
            <person name="Martin F.M."/>
            <person name="Barry K."/>
            <person name="Grigoriev I.V."/>
            <person name="Crous P.W."/>
            <person name="Seidl M.F."/>
        </authorList>
    </citation>
    <scope>NUCLEOTIDE SEQUENCE [LARGE SCALE GENOMIC DNA]</scope>
    <source>
        <strain evidence="2 3">CBS 129764</strain>
    </source>
</reference>
<evidence type="ECO:0000256" key="1">
    <source>
        <dbReference type="SAM" id="MobiDB-lite"/>
    </source>
</evidence>
<proteinExistence type="predicted"/>
<keyword evidence="3" id="KW-1185">Reference proteome</keyword>
<feature type="region of interest" description="Disordered" evidence="1">
    <location>
        <begin position="22"/>
        <end position="48"/>
    </location>
</feature>
<dbReference type="EMBL" id="JBBWUH010000003">
    <property type="protein sequence ID" value="KAK8174162.1"/>
    <property type="molecule type" value="Genomic_DNA"/>
</dbReference>
<evidence type="ECO:0000313" key="2">
    <source>
        <dbReference type="EMBL" id="KAK8174162.1"/>
    </source>
</evidence>
<accession>A0ABR1Y120</accession>
<feature type="compositionally biased region" description="Polar residues" evidence="1">
    <location>
        <begin position="22"/>
        <end position="32"/>
    </location>
</feature>
<comment type="caution">
    <text evidence="2">The sequence shown here is derived from an EMBL/GenBank/DDBJ whole genome shotgun (WGS) entry which is preliminary data.</text>
</comment>
<organism evidence="2 3">
    <name type="scientific">Phyllosticta citrichinensis</name>
    <dbReference type="NCBI Taxonomy" id="1130410"/>
    <lineage>
        <taxon>Eukaryota</taxon>
        <taxon>Fungi</taxon>
        <taxon>Dikarya</taxon>
        <taxon>Ascomycota</taxon>
        <taxon>Pezizomycotina</taxon>
        <taxon>Dothideomycetes</taxon>
        <taxon>Dothideomycetes incertae sedis</taxon>
        <taxon>Botryosphaeriales</taxon>
        <taxon>Phyllostictaceae</taxon>
        <taxon>Phyllosticta</taxon>
    </lineage>
</organism>
<name>A0ABR1Y120_9PEZI</name>
<protein>
    <submittedName>
        <fullName evidence="2">Uncharacterized protein</fullName>
    </submittedName>
</protein>
<dbReference type="Proteomes" id="UP001456524">
    <property type="component" value="Unassembled WGS sequence"/>
</dbReference>
<evidence type="ECO:0000313" key="3">
    <source>
        <dbReference type="Proteomes" id="UP001456524"/>
    </source>
</evidence>